<feature type="transmembrane region" description="Helical" evidence="1">
    <location>
        <begin position="24"/>
        <end position="48"/>
    </location>
</feature>
<gene>
    <name evidence="2" type="ORF">MACH16_13010</name>
</gene>
<dbReference type="PANTHER" id="PTHR34219:SF1">
    <property type="entry name" value="PEPSY DOMAIN-CONTAINING PROTEIN"/>
    <property type="match status" value="1"/>
</dbReference>
<name>A0ABN6WLR9_9GAMM</name>
<dbReference type="EMBL" id="AP027271">
    <property type="protein sequence ID" value="BDX02553.1"/>
    <property type="molecule type" value="Genomic_DNA"/>
</dbReference>
<keyword evidence="1" id="KW-0472">Membrane</keyword>
<dbReference type="PANTHER" id="PTHR34219">
    <property type="entry name" value="IRON-REGULATED INNER MEMBRANE PROTEIN-RELATED"/>
    <property type="match status" value="1"/>
</dbReference>
<reference evidence="2 3" key="1">
    <citation type="submission" date="2023-01" db="EMBL/GenBank/DDBJ databases">
        <title>Complete genome sequence of Marinomonas pontica strain 200518_36.</title>
        <authorList>
            <person name="Ueki S."/>
            <person name="Gajardo G."/>
            <person name="Maruyama F."/>
        </authorList>
    </citation>
    <scope>NUCLEOTIDE SEQUENCE [LARGE SCALE GENOMIC DNA]</scope>
    <source>
        <strain evidence="2 3">200518_36</strain>
    </source>
</reference>
<feature type="transmembrane region" description="Helical" evidence="1">
    <location>
        <begin position="162"/>
        <end position="183"/>
    </location>
</feature>
<proteinExistence type="predicted"/>
<feature type="transmembrane region" description="Helical" evidence="1">
    <location>
        <begin position="207"/>
        <end position="227"/>
    </location>
</feature>
<organism evidence="2 3">
    <name type="scientific">Marinomonas pontica</name>
    <dbReference type="NCBI Taxonomy" id="264739"/>
    <lineage>
        <taxon>Bacteria</taxon>
        <taxon>Pseudomonadati</taxon>
        <taxon>Pseudomonadota</taxon>
        <taxon>Gammaproteobacteria</taxon>
        <taxon>Oceanospirillales</taxon>
        <taxon>Oceanospirillaceae</taxon>
        <taxon>Marinomonas</taxon>
    </lineage>
</organism>
<keyword evidence="1" id="KW-0812">Transmembrane</keyword>
<evidence type="ECO:0000313" key="3">
    <source>
        <dbReference type="Proteomes" id="UP001307608"/>
    </source>
</evidence>
<keyword evidence="1" id="KW-1133">Transmembrane helix</keyword>
<dbReference type="Pfam" id="PF03929">
    <property type="entry name" value="PepSY_TM"/>
    <property type="match status" value="1"/>
</dbReference>
<accession>A0ABN6WLR9</accession>
<dbReference type="Proteomes" id="UP001307608">
    <property type="component" value="Chromosome"/>
</dbReference>
<evidence type="ECO:0000256" key="1">
    <source>
        <dbReference type="SAM" id="Phobius"/>
    </source>
</evidence>
<dbReference type="InterPro" id="IPR005625">
    <property type="entry name" value="PepSY-ass_TM"/>
</dbReference>
<feature type="transmembrane region" description="Helical" evidence="1">
    <location>
        <begin position="373"/>
        <end position="398"/>
    </location>
</feature>
<protein>
    <submittedName>
        <fullName evidence="2">Membrane protein</fullName>
    </submittedName>
</protein>
<sequence>MSTKSNNKASESSSNAILLLMTRLHFYIGLFIGPFIFVAALTGTLYVITPQLENAIYKDVLTTQSVGENQPLSNQIAAAKSQLTSDLTLFAVRPAPEQGDTTRVMFLDQDAQLTGARAIFVDPVTLDVKGNLPVYGTSGVLPLRTTIDFMHRQLLLGEVGRYYSELAASWLWIAALGGLFLWYKGGKKNKAEFANKTEHLRKRRRHYQVGLCLFVGLIFVSITGLTWSKWAGSNIGTLRSNIGWVTPSVDRNLHTASHNTMVSAEHADHLDHANHHDMAAMKPPAEKFENIDLLFDGVVKAARDAGIDANKIEIKPSTTNDKAWFVREIDRSWPTQVDSVAVDASTMTVTSRADFATFPLVAKLIRWGIDAHMGILFGVVNQIILTAFGLSLCFMIIWGYRMWWIRRPQAGSTSKPLLQAWGRLSGIQKTIILLIAAALSISLPVMGVSLIVFLLIDAYRWKRQ</sequence>
<feature type="transmembrane region" description="Helical" evidence="1">
    <location>
        <begin position="431"/>
        <end position="456"/>
    </location>
</feature>
<evidence type="ECO:0000313" key="2">
    <source>
        <dbReference type="EMBL" id="BDX02553.1"/>
    </source>
</evidence>
<keyword evidence="3" id="KW-1185">Reference proteome</keyword>
<dbReference type="RefSeq" id="WP_338266421.1">
    <property type="nucleotide sequence ID" value="NZ_AP027271.1"/>
</dbReference>